<keyword evidence="10" id="KW-1133">Transmembrane helix</keyword>
<feature type="repeat" description="TPR" evidence="8">
    <location>
        <begin position="187"/>
        <end position="220"/>
    </location>
</feature>
<reference evidence="12 13" key="2">
    <citation type="submission" date="2018-05" db="EMBL/GenBank/DDBJ databases">
        <authorList>
            <person name="Lanie J.A."/>
            <person name="Ng W.-L."/>
            <person name="Kazmierczak K.M."/>
            <person name="Andrzejewski T.M."/>
            <person name="Davidsen T.M."/>
            <person name="Wayne K.J."/>
            <person name="Tettelin H."/>
            <person name="Glass J.I."/>
            <person name="Rusch D."/>
            <person name="Podicherti R."/>
            <person name="Tsui H.-C.T."/>
            <person name="Winkler M.E."/>
        </authorList>
    </citation>
    <scope>NUCLEOTIDE SEQUENCE [LARGE SCALE GENOMIC DNA]</scope>
    <source>
        <strain evidence="12 13">C305</strain>
    </source>
</reference>
<organism evidence="12 13">
    <name type="scientific">Brumimicrobium oceani</name>
    <dbReference type="NCBI Taxonomy" id="2100725"/>
    <lineage>
        <taxon>Bacteria</taxon>
        <taxon>Pseudomonadati</taxon>
        <taxon>Bacteroidota</taxon>
        <taxon>Flavobacteriia</taxon>
        <taxon>Flavobacteriales</taxon>
        <taxon>Crocinitomicaceae</taxon>
        <taxon>Brumimicrobium</taxon>
    </lineage>
</organism>
<name>A0A2U2XAP0_9FLAO</name>
<comment type="catalytic activity">
    <reaction evidence="1">
        <text>ATP + protein L-histidine = ADP + protein N-phospho-L-histidine.</text>
        <dbReference type="EC" id="2.7.13.3"/>
    </reaction>
</comment>
<dbReference type="SMART" id="SM00028">
    <property type="entry name" value="TPR"/>
    <property type="match status" value="5"/>
</dbReference>
<keyword evidence="10" id="KW-0472">Membrane</keyword>
<protein>
    <recommendedName>
        <fullName evidence="2">histidine kinase</fullName>
        <ecNumber evidence="2">2.7.13.3</ecNumber>
    </recommendedName>
</protein>
<dbReference type="Gene3D" id="3.30.565.10">
    <property type="entry name" value="Histidine kinase-like ATPase, C-terminal domain"/>
    <property type="match status" value="1"/>
</dbReference>
<dbReference type="PROSITE" id="PS50005">
    <property type="entry name" value="TPR"/>
    <property type="match status" value="3"/>
</dbReference>
<evidence type="ECO:0000256" key="1">
    <source>
        <dbReference type="ARBA" id="ARBA00000085"/>
    </source>
</evidence>
<evidence type="ECO:0000256" key="2">
    <source>
        <dbReference type="ARBA" id="ARBA00012438"/>
    </source>
</evidence>
<evidence type="ECO:0000256" key="7">
    <source>
        <dbReference type="ARBA" id="ARBA00022840"/>
    </source>
</evidence>
<dbReference type="AlphaFoldDB" id="A0A2U2XAP0"/>
<dbReference type="EMBL" id="QFRJ01000010">
    <property type="protein sequence ID" value="PWH84858.1"/>
    <property type="molecule type" value="Genomic_DNA"/>
</dbReference>
<keyword evidence="8" id="KW-0802">TPR repeat</keyword>
<sequence>MIFTLEKSFEVHLLTKIIFMQKISGITAYWFLWIMALSSYTIAANSDVQPITRGSVNQIKEIHSKIIYFDSLAIEDSLDHYVNMGFHKFKHFNLNEIESKSTQLELAKIFYEYGEINFDTNETFESIVGYEKAAEIFKKYNIQGKYADCLTANATNYSKVGSEPESLKLMNEATSIYIDLKDSVGMMTGYRSIGLLYKRQKDFVRAHEYFNKALSVSKGSKDLDGTIHLLLPIAFIHKQNGEYDKALSFYLEALSLSKTNNDEMTEASVYSNLGEFYKNTGELDSAKFYIDKARVIIERNDSDYKKSYLWLNYSDYYFLKKDYEQAILYGEKALELSEQIKNSRAEYITLNILVKIYNELGDTDKIAEYQKRIIAHLFEHKDQLNKQINELETVRFKLDKQTILAENEQGKMQLQLEKENQRRNYIYIFASSMFALLLTFSFIVYLRLRTTRVYNKKILQQSEERKMLLQEVHHRVKNNFQIVSSMLRLQSYGFENEILRQNFDEAVTRINAMAIVHNVIYRQEKFSEIDAKNYLEKLVESIHKSGNNKIDITIDSEEIPFKIETLINLGIALNELITNSFKHAFNEEITDPKIKISLRKVGEKSFELIYRDNGIGYNQEEFKSNFGMELIETIITNFDGEVSYLAEEEWNTVIKIAFSE</sequence>
<dbReference type="InterPro" id="IPR011990">
    <property type="entry name" value="TPR-like_helical_dom_sf"/>
</dbReference>
<feature type="domain" description="Signal transduction histidine kinase subgroup 2 dimerisation and phosphoacceptor" evidence="11">
    <location>
        <begin position="471"/>
        <end position="544"/>
    </location>
</feature>
<feature type="repeat" description="TPR" evidence="8">
    <location>
        <begin position="307"/>
        <end position="340"/>
    </location>
</feature>
<keyword evidence="9" id="KW-0175">Coiled coil</keyword>
<dbReference type="SUPFAM" id="SSF55874">
    <property type="entry name" value="ATPase domain of HSP90 chaperone/DNA topoisomerase II/histidine kinase"/>
    <property type="match status" value="1"/>
</dbReference>
<dbReference type="Pfam" id="PF13424">
    <property type="entry name" value="TPR_12"/>
    <property type="match status" value="1"/>
</dbReference>
<evidence type="ECO:0000256" key="9">
    <source>
        <dbReference type="SAM" id="Coils"/>
    </source>
</evidence>
<keyword evidence="4" id="KW-0808">Transferase</keyword>
<dbReference type="GO" id="GO:0005524">
    <property type="term" value="F:ATP binding"/>
    <property type="evidence" value="ECO:0007669"/>
    <property type="project" value="UniProtKB-KW"/>
</dbReference>
<proteinExistence type="predicted"/>
<keyword evidence="5" id="KW-0547">Nucleotide-binding</keyword>
<feature type="transmembrane region" description="Helical" evidence="10">
    <location>
        <begin position="425"/>
        <end position="448"/>
    </location>
</feature>
<dbReference type="Pfam" id="PF07568">
    <property type="entry name" value="HisKA_2"/>
    <property type="match status" value="1"/>
</dbReference>
<keyword evidence="10" id="KW-0812">Transmembrane</keyword>
<dbReference type="InterPro" id="IPR011495">
    <property type="entry name" value="Sig_transdc_His_kin_sub2_dim/P"/>
</dbReference>
<gene>
    <name evidence="12" type="ORF">DIT68_11990</name>
</gene>
<dbReference type="Pfam" id="PF14938">
    <property type="entry name" value="SNAP"/>
    <property type="match status" value="1"/>
</dbReference>
<dbReference type="GO" id="GO:0004673">
    <property type="term" value="F:protein histidine kinase activity"/>
    <property type="evidence" value="ECO:0007669"/>
    <property type="project" value="UniProtKB-EC"/>
</dbReference>
<feature type="coiled-coil region" evidence="9">
    <location>
        <begin position="374"/>
        <end position="424"/>
    </location>
</feature>
<evidence type="ECO:0000256" key="8">
    <source>
        <dbReference type="PROSITE-ProRule" id="PRU00339"/>
    </source>
</evidence>
<dbReference type="InterPro" id="IPR019734">
    <property type="entry name" value="TPR_rpt"/>
</dbReference>
<evidence type="ECO:0000313" key="13">
    <source>
        <dbReference type="Proteomes" id="UP000245370"/>
    </source>
</evidence>
<keyword evidence="6" id="KW-0418">Kinase</keyword>
<feature type="repeat" description="TPR" evidence="8">
    <location>
        <begin position="227"/>
        <end position="260"/>
    </location>
</feature>
<dbReference type="PANTHER" id="PTHR41523">
    <property type="entry name" value="TWO-COMPONENT SYSTEM SENSOR PROTEIN"/>
    <property type="match status" value="1"/>
</dbReference>
<reference evidence="12 13" key="1">
    <citation type="submission" date="2018-05" db="EMBL/GenBank/DDBJ databases">
        <title>Brumimicrobium oceani sp. nov., isolated from coastal sediment.</title>
        <authorList>
            <person name="Kou Y."/>
        </authorList>
    </citation>
    <scope>NUCLEOTIDE SEQUENCE [LARGE SCALE GENOMIC DNA]</scope>
    <source>
        <strain evidence="12 13">C305</strain>
    </source>
</reference>
<dbReference type="SUPFAM" id="SSF48452">
    <property type="entry name" value="TPR-like"/>
    <property type="match status" value="2"/>
</dbReference>
<dbReference type="PANTHER" id="PTHR41523:SF8">
    <property type="entry name" value="ETHYLENE RESPONSE SENSOR PROTEIN"/>
    <property type="match status" value="1"/>
</dbReference>
<dbReference type="Proteomes" id="UP000245370">
    <property type="component" value="Unassembled WGS sequence"/>
</dbReference>
<keyword evidence="3" id="KW-0597">Phosphoprotein</keyword>
<evidence type="ECO:0000256" key="5">
    <source>
        <dbReference type="ARBA" id="ARBA00022741"/>
    </source>
</evidence>
<evidence type="ECO:0000256" key="3">
    <source>
        <dbReference type="ARBA" id="ARBA00022553"/>
    </source>
</evidence>
<evidence type="ECO:0000256" key="4">
    <source>
        <dbReference type="ARBA" id="ARBA00022679"/>
    </source>
</evidence>
<evidence type="ECO:0000256" key="6">
    <source>
        <dbReference type="ARBA" id="ARBA00022777"/>
    </source>
</evidence>
<comment type="caution">
    <text evidence="12">The sequence shown here is derived from an EMBL/GenBank/DDBJ whole genome shotgun (WGS) entry which is preliminary data.</text>
</comment>
<dbReference type="InterPro" id="IPR036890">
    <property type="entry name" value="HATPase_C_sf"/>
</dbReference>
<keyword evidence="13" id="KW-1185">Reference proteome</keyword>
<evidence type="ECO:0000313" key="12">
    <source>
        <dbReference type="EMBL" id="PWH84858.1"/>
    </source>
</evidence>
<dbReference type="Gene3D" id="3.30.450.20">
    <property type="entry name" value="PAS domain"/>
    <property type="match status" value="1"/>
</dbReference>
<evidence type="ECO:0000256" key="10">
    <source>
        <dbReference type="SAM" id="Phobius"/>
    </source>
</evidence>
<dbReference type="EC" id="2.7.13.3" evidence="2"/>
<evidence type="ECO:0000259" key="11">
    <source>
        <dbReference type="Pfam" id="PF07568"/>
    </source>
</evidence>
<dbReference type="Gene3D" id="1.25.40.10">
    <property type="entry name" value="Tetratricopeptide repeat domain"/>
    <property type="match status" value="2"/>
</dbReference>
<keyword evidence="7" id="KW-0067">ATP-binding</keyword>
<accession>A0A2U2XAP0</accession>